<comment type="caution">
    <text evidence="1">The sequence shown here is derived from an EMBL/GenBank/DDBJ whole genome shotgun (WGS) entry which is preliminary data.</text>
</comment>
<name>A0A9P0M1B4_ACAOB</name>
<sequence length="108" mass="11537">MRPTFQLITLTPVLLESANSEDIFVFLLFTFLNFIAISALTGVDVNISDFCLLCLRPVLGVAITDGKGLICNGVRFADFGCAFSKLADPCSGTSLDKVKAGTDKTPQS</sequence>
<gene>
    <name evidence="1" type="ORF">ACAOBT_LOCUS28466</name>
</gene>
<evidence type="ECO:0000313" key="1">
    <source>
        <dbReference type="EMBL" id="CAH2005312.1"/>
    </source>
</evidence>
<dbReference type="EMBL" id="CAKOFQ010007633">
    <property type="protein sequence ID" value="CAH2005312.1"/>
    <property type="molecule type" value="Genomic_DNA"/>
</dbReference>
<organism evidence="1 2">
    <name type="scientific">Acanthoscelides obtectus</name>
    <name type="common">Bean weevil</name>
    <name type="synonym">Bruchus obtectus</name>
    <dbReference type="NCBI Taxonomy" id="200917"/>
    <lineage>
        <taxon>Eukaryota</taxon>
        <taxon>Metazoa</taxon>
        <taxon>Ecdysozoa</taxon>
        <taxon>Arthropoda</taxon>
        <taxon>Hexapoda</taxon>
        <taxon>Insecta</taxon>
        <taxon>Pterygota</taxon>
        <taxon>Neoptera</taxon>
        <taxon>Endopterygota</taxon>
        <taxon>Coleoptera</taxon>
        <taxon>Polyphaga</taxon>
        <taxon>Cucujiformia</taxon>
        <taxon>Chrysomeloidea</taxon>
        <taxon>Chrysomelidae</taxon>
        <taxon>Bruchinae</taxon>
        <taxon>Bruchini</taxon>
        <taxon>Acanthoscelides</taxon>
    </lineage>
</organism>
<evidence type="ECO:0000313" key="2">
    <source>
        <dbReference type="Proteomes" id="UP001152888"/>
    </source>
</evidence>
<dbReference type="Proteomes" id="UP001152888">
    <property type="component" value="Unassembled WGS sequence"/>
</dbReference>
<proteinExistence type="predicted"/>
<accession>A0A9P0M1B4</accession>
<keyword evidence="2" id="KW-1185">Reference proteome</keyword>
<dbReference type="AlphaFoldDB" id="A0A9P0M1B4"/>
<protein>
    <submittedName>
        <fullName evidence="1">Uncharacterized protein</fullName>
    </submittedName>
</protein>
<reference evidence="1" key="1">
    <citation type="submission" date="2022-03" db="EMBL/GenBank/DDBJ databases">
        <authorList>
            <person name="Sayadi A."/>
        </authorList>
    </citation>
    <scope>NUCLEOTIDE SEQUENCE</scope>
</reference>